<proteinExistence type="evidence at transcript level"/>
<organism evidence="10">
    <name type="scientific">Lubomirskia baikalensis</name>
    <dbReference type="NCBI Taxonomy" id="289074"/>
    <lineage>
        <taxon>Eukaryota</taxon>
        <taxon>Metazoa</taxon>
        <taxon>Porifera</taxon>
        <taxon>Demospongiae</taxon>
        <taxon>Heteroscleromorpha</taxon>
        <taxon>Spongillida</taxon>
        <taxon>Lubomirskiidae</taxon>
        <taxon>Lubomirskia</taxon>
    </lineage>
</organism>
<dbReference type="InterPro" id="IPR000169">
    <property type="entry name" value="Pept_cys_AS"/>
</dbReference>
<sequence>MKVLILLALVAAATAFDFPEEWESWKKEHGKVYNSDREELTRHIIWQANRKYVDEHNAHAEKFGFTVGMNQFADLESSEFGRLYNGYNNKPSMKKAQSKVFSTKVGDLPTSVDWRTKGFVTAIKNQGQCGSCWAFSAVAGLEGQHFNATGTLVSLSEQNLVDCSTAEGNQGCNGGLMDNAFQYVIKNGGIDTEASYPYKAVDQKCKFNAANVGSTCSGFSDILPHKSEAALQVAVAVVGPISVAIDASHTSFQLYKSGVYSESACSQTSLDHGVTAVGYDSSSGVAYWIVKNSWGTTWGQAGYIWMSRNKNNQCGIATAASYPIVSK</sequence>
<dbReference type="PROSITE" id="PS00139">
    <property type="entry name" value="THIOL_PROTEASE_CYS"/>
    <property type="match status" value="1"/>
</dbReference>
<keyword evidence="7" id="KW-0732">Signal</keyword>
<feature type="domain" description="Peptidase C1A papain C-terminal" evidence="8">
    <location>
        <begin position="108"/>
        <end position="324"/>
    </location>
</feature>
<feature type="domain" description="Cathepsin propeptide inhibitor" evidence="9">
    <location>
        <begin position="22"/>
        <end position="80"/>
    </location>
</feature>
<dbReference type="InterPro" id="IPR013201">
    <property type="entry name" value="Prot_inhib_I29"/>
</dbReference>
<dbReference type="SUPFAM" id="SSF54001">
    <property type="entry name" value="Cysteine proteinases"/>
    <property type="match status" value="1"/>
</dbReference>
<evidence type="ECO:0000259" key="9">
    <source>
        <dbReference type="SMART" id="SM00848"/>
    </source>
</evidence>
<reference evidence="11" key="2">
    <citation type="journal article" date="2007" name="Gene">
        <title>Silicateins, the major biosilica forming enzymes present in demosponges: protein analysis and phylogenetic relationship.</title>
        <authorList>
            <person name="Mueller W.E.G."/>
            <person name="Boreiko A."/>
            <person name="Wang X."/>
            <person name="Belikov S.I."/>
            <person name="Wiens M."/>
            <person name="Grebenjuk V.A."/>
            <person name="Schlossmacher U."/>
            <person name="Schroder H.C."/>
        </authorList>
    </citation>
    <scope>NUCLEOTIDE SEQUENCE</scope>
</reference>
<keyword evidence="4" id="KW-0788">Thiol protease</keyword>
<evidence type="ECO:0000256" key="2">
    <source>
        <dbReference type="ARBA" id="ARBA00022670"/>
    </source>
</evidence>
<dbReference type="InterPro" id="IPR038765">
    <property type="entry name" value="Papain-like_cys_pep_sf"/>
</dbReference>
<keyword evidence="6" id="KW-1015">Disulfide bond</keyword>
<dbReference type="Pfam" id="PF08246">
    <property type="entry name" value="Inhibitor_I29"/>
    <property type="match status" value="1"/>
</dbReference>
<evidence type="ECO:0000259" key="8">
    <source>
        <dbReference type="SMART" id="SM00645"/>
    </source>
</evidence>
<dbReference type="CDD" id="cd02248">
    <property type="entry name" value="Peptidase_C1A"/>
    <property type="match status" value="1"/>
</dbReference>
<evidence type="ECO:0000313" key="11">
    <source>
        <dbReference type="EMBL" id="CAI46307.1"/>
    </source>
</evidence>
<keyword evidence="3" id="KW-0378">Hydrolase</keyword>
<dbReference type="InterPro" id="IPR000668">
    <property type="entry name" value="Peptidase_C1A_C"/>
</dbReference>
<dbReference type="GO" id="GO:0008234">
    <property type="term" value="F:cysteine-type peptidase activity"/>
    <property type="evidence" value="ECO:0007669"/>
    <property type="project" value="UniProtKB-KW"/>
</dbReference>
<dbReference type="Pfam" id="PF00112">
    <property type="entry name" value="Peptidase_C1"/>
    <property type="match status" value="1"/>
</dbReference>
<keyword evidence="2" id="KW-0645">Protease</keyword>
<dbReference type="AlphaFoldDB" id="Q2PC17"/>
<dbReference type="EMBL" id="AJ877019">
    <property type="protein sequence ID" value="CAI46307.1"/>
    <property type="molecule type" value="Genomic_DNA"/>
</dbReference>
<evidence type="ECO:0000313" key="10">
    <source>
        <dbReference type="EMBL" id="CAI43320.1"/>
    </source>
</evidence>
<dbReference type="PROSITE" id="PS00639">
    <property type="entry name" value="THIOL_PROTEASE_HIS"/>
    <property type="match status" value="1"/>
</dbReference>
<dbReference type="InterPro" id="IPR039417">
    <property type="entry name" value="Peptidase_C1A_papain-like"/>
</dbReference>
<feature type="signal peptide" evidence="7">
    <location>
        <begin position="1"/>
        <end position="15"/>
    </location>
</feature>
<keyword evidence="5" id="KW-0865">Zymogen</keyword>
<dbReference type="InterPro" id="IPR025661">
    <property type="entry name" value="Pept_asp_AS"/>
</dbReference>
<comment type="similarity">
    <text evidence="1">Belongs to the peptidase C1 family.</text>
</comment>
<dbReference type="PROSITE" id="PS00640">
    <property type="entry name" value="THIOL_PROTEASE_ASN"/>
    <property type="match status" value="1"/>
</dbReference>
<evidence type="ECO:0000256" key="3">
    <source>
        <dbReference type="ARBA" id="ARBA00022801"/>
    </source>
</evidence>
<dbReference type="Gene3D" id="3.90.70.10">
    <property type="entry name" value="Cysteine proteinases"/>
    <property type="match status" value="1"/>
</dbReference>
<reference evidence="10" key="1">
    <citation type="submission" date="2005-01" db="EMBL/GenBank/DDBJ databases">
        <title>Phylogenetic relationships of the silicatein genes.</title>
        <authorList>
            <person name="Kaluzhnaya O.V."/>
            <person name="Krasko A."/>
            <person name="Belikov S.I."/>
            <person name="Engel S."/>
            <person name="Schroeder H.C."/>
            <person name="Grebenjuk V.A."/>
            <person name="Mueller I.M."/>
            <person name="Mueller W.E.G."/>
        </authorList>
    </citation>
    <scope>NUCLEOTIDE SEQUENCE</scope>
</reference>
<dbReference type="EMBL" id="AJ872184">
    <property type="protein sequence ID" value="CAI43320.1"/>
    <property type="molecule type" value="mRNA"/>
</dbReference>
<evidence type="ECO:0000256" key="4">
    <source>
        <dbReference type="ARBA" id="ARBA00022807"/>
    </source>
</evidence>
<gene>
    <name evidence="10" type="primary">catl2</name>
    <name evidence="11" type="synonym">catl-g</name>
</gene>
<name>Q2PC17_9METZ</name>
<evidence type="ECO:0000256" key="5">
    <source>
        <dbReference type="ARBA" id="ARBA00023145"/>
    </source>
</evidence>
<evidence type="ECO:0000256" key="1">
    <source>
        <dbReference type="ARBA" id="ARBA00008455"/>
    </source>
</evidence>
<dbReference type="SMART" id="SM00645">
    <property type="entry name" value="Pept_C1"/>
    <property type="match status" value="1"/>
</dbReference>
<dbReference type="GO" id="GO:0006508">
    <property type="term" value="P:proteolysis"/>
    <property type="evidence" value="ECO:0007669"/>
    <property type="project" value="UniProtKB-KW"/>
</dbReference>
<evidence type="ECO:0000256" key="6">
    <source>
        <dbReference type="ARBA" id="ARBA00023157"/>
    </source>
</evidence>
<protein>
    <submittedName>
        <fullName evidence="10">Cathepsin L</fullName>
    </submittedName>
</protein>
<dbReference type="PRINTS" id="PR00705">
    <property type="entry name" value="PAPAIN"/>
</dbReference>
<evidence type="ECO:0000256" key="7">
    <source>
        <dbReference type="SAM" id="SignalP"/>
    </source>
</evidence>
<dbReference type="SMART" id="SM00848">
    <property type="entry name" value="Inhibitor_I29"/>
    <property type="match status" value="1"/>
</dbReference>
<accession>Q2PC17</accession>
<dbReference type="InterPro" id="IPR025660">
    <property type="entry name" value="Pept_his_AS"/>
</dbReference>
<dbReference type="MEROPS" id="C01.093"/>
<dbReference type="InterPro" id="IPR013128">
    <property type="entry name" value="Peptidase_C1A"/>
</dbReference>
<dbReference type="PANTHER" id="PTHR12411">
    <property type="entry name" value="CYSTEINE PROTEASE FAMILY C1-RELATED"/>
    <property type="match status" value="1"/>
</dbReference>
<feature type="chain" id="PRO_5011946149" evidence="7">
    <location>
        <begin position="16"/>
        <end position="327"/>
    </location>
</feature>
<dbReference type="FunFam" id="3.90.70.10:FF:000006">
    <property type="entry name" value="Cathepsin S"/>
    <property type="match status" value="1"/>
</dbReference>